<evidence type="ECO:0000313" key="1">
    <source>
        <dbReference type="EMBL" id="KAF2902361.1"/>
    </source>
</evidence>
<dbReference type="Gene3D" id="3.10.20.10">
    <property type="match status" value="1"/>
</dbReference>
<keyword evidence="2" id="KW-1185">Reference proteome</keyword>
<dbReference type="OrthoDB" id="8806090at2759"/>
<gene>
    <name evidence="1" type="ORF">ILUMI_03820</name>
</gene>
<accession>A0A8K0DFI1</accession>
<dbReference type="EMBL" id="VTPC01001323">
    <property type="protein sequence ID" value="KAF2902361.1"/>
    <property type="molecule type" value="Genomic_DNA"/>
</dbReference>
<reference evidence="1" key="1">
    <citation type="submission" date="2019-08" db="EMBL/GenBank/DDBJ databases">
        <title>The genome of the North American firefly Photinus pyralis.</title>
        <authorList>
            <consortium name="Photinus pyralis genome working group"/>
            <person name="Fallon T.R."/>
            <person name="Sander Lower S.E."/>
            <person name="Weng J.-K."/>
        </authorList>
    </citation>
    <scope>NUCLEOTIDE SEQUENCE</scope>
    <source>
        <strain evidence="1">TRF0915ILg1</strain>
        <tissue evidence="1">Whole body</tissue>
    </source>
</reference>
<dbReference type="Proteomes" id="UP000801492">
    <property type="component" value="Unassembled WGS sequence"/>
</dbReference>
<protein>
    <submittedName>
        <fullName evidence="1">Uncharacterized protein</fullName>
    </submittedName>
</protein>
<comment type="caution">
    <text evidence="1">The sequence shown here is derived from an EMBL/GenBank/DDBJ whole genome shotgun (WGS) entry which is preliminary data.</text>
</comment>
<organism evidence="1 2">
    <name type="scientific">Ignelater luminosus</name>
    <name type="common">Cucubano</name>
    <name type="synonym">Pyrophorus luminosus</name>
    <dbReference type="NCBI Taxonomy" id="2038154"/>
    <lineage>
        <taxon>Eukaryota</taxon>
        <taxon>Metazoa</taxon>
        <taxon>Ecdysozoa</taxon>
        <taxon>Arthropoda</taxon>
        <taxon>Hexapoda</taxon>
        <taxon>Insecta</taxon>
        <taxon>Pterygota</taxon>
        <taxon>Neoptera</taxon>
        <taxon>Endopterygota</taxon>
        <taxon>Coleoptera</taxon>
        <taxon>Polyphaga</taxon>
        <taxon>Elateriformia</taxon>
        <taxon>Elateroidea</taxon>
        <taxon>Elateridae</taxon>
        <taxon>Agrypninae</taxon>
        <taxon>Pyrophorini</taxon>
        <taxon>Ignelater</taxon>
    </lineage>
</organism>
<proteinExistence type="predicted"/>
<sequence>MSVLFKVWNVTRQKKVFAVLNSNDQQLYVNLVLKASEKLELDGSTLVLESDNDDLRHLKKRNTNFTRKKPKMDRFNVWFELIHLFN</sequence>
<name>A0A8K0DFI1_IGNLU</name>
<evidence type="ECO:0000313" key="2">
    <source>
        <dbReference type="Proteomes" id="UP000801492"/>
    </source>
</evidence>
<dbReference type="AlphaFoldDB" id="A0A8K0DFI1"/>